<evidence type="ECO:0000313" key="4">
    <source>
        <dbReference type="Proteomes" id="UP001469089"/>
    </source>
</evidence>
<comment type="caution">
    <text evidence="3">The sequence shown here is derived from an EMBL/GenBank/DDBJ whole genome shotgun (WGS) entry which is preliminary data.</text>
</comment>
<dbReference type="Proteomes" id="UP001469089">
    <property type="component" value="Unassembled WGS sequence"/>
</dbReference>
<reference evidence="3 4" key="1">
    <citation type="journal article" date="2024" name="Chem. Sci.">
        <title>Discovery of a lagriamide polyketide by integrated genome mining, isotopic labeling, and untargeted metabolomics.</title>
        <authorList>
            <person name="Fergusson C.H."/>
            <person name="Saulog J."/>
            <person name="Paulo B.S."/>
            <person name="Wilson D.M."/>
            <person name="Liu D.Y."/>
            <person name="Morehouse N.J."/>
            <person name="Waterworth S."/>
            <person name="Barkei J."/>
            <person name="Gray C.A."/>
            <person name="Kwan J.C."/>
            <person name="Eustaquio A.S."/>
            <person name="Linington R.G."/>
        </authorList>
    </citation>
    <scope>NUCLEOTIDE SEQUENCE [LARGE SCALE GENOMIC DNA]</scope>
    <source>
        <strain evidence="3 4">RL17-338-BIF-B</strain>
    </source>
</reference>
<feature type="compositionally biased region" description="Basic and acidic residues" evidence="1">
    <location>
        <begin position="194"/>
        <end position="213"/>
    </location>
</feature>
<name>A0ABV1LY05_9BURK</name>
<organism evidence="3 4">
    <name type="scientific">Paraburkholderia acidicola</name>
    <dbReference type="NCBI Taxonomy" id="1912599"/>
    <lineage>
        <taxon>Bacteria</taxon>
        <taxon>Pseudomonadati</taxon>
        <taxon>Pseudomonadota</taxon>
        <taxon>Betaproteobacteria</taxon>
        <taxon>Burkholderiales</taxon>
        <taxon>Burkholderiaceae</taxon>
        <taxon>Paraburkholderia</taxon>
    </lineage>
</organism>
<protein>
    <submittedName>
        <fullName evidence="3">Uncharacterized protein</fullName>
    </submittedName>
</protein>
<proteinExistence type="predicted"/>
<evidence type="ECO:0000313" key="3">
    <source>
        <dbReference type="EMBL" id="MEQ5844087.1"/>
    </source>
</evidence>
<evidence type="ECO:0000256" key="1">
    <source>
        <dbReference type="SAM" id="MobiDB-lite"/>
    </source>
</evidence>
<accession>A0ABV1LY05</accession>
<dbReference type="RefSeq" id="WP_349545623.1">
    <property type="nucleotide sequence ID" value="NZ_JAOALG010000002.1"/>
</dbReference>
<feature type="transmembrane region" description="Helical" evidence="2">
    <location>
        <begin position="102"/>
        <end position="121"/>
    </location>
</feature>
<feature type="region of interest" description="Disordered" evidence="1">
    <location>
        <begin position="137"/>
        <end position="223"/>
    </location>
</feature>
<keyword evidence="4" id="KW-1185">Reference proteome</keyword>
<gene>
    <name evidence="3" type="ORF">N0A02_32000</name>
</gene>
<sequence>MNEPDSITIEGIFAHPRSTLFDGIPFGREWTYRGMHNALIAWTKTTCIDVEAPHIRCDWTPPGNAEVTPPSLPVVPPVIPGAPVLLTAATVPTAAAMRRRRAIFATGLSISGFGIIGWLIVAHTPTSHVTTSVHVVSGPTVGDSVRPSIPAPRDIEQSHDRPAATTPTANVPQAPPERIAGVTSSSAAPLSQHEAIRTEARAKSSGSREKFQNERLAAARSRSWPTIRKPAAAPAPRVVAQAAPPLDPEDAIPPFSMSAVLEEPIEIFDNARHQTATVSASTTQPAAAYVNPSREFGSDWTTRLAHQRLTDAPDAFTRSSFKDEAR</sequence>
<keyword evidence="2" id="KW-0812">Transmembrane</keyword>
<feature type="compositionally biased region" description="Basic and acidic residues" evidence="1">
    <location>
        <begin position="153"/>
        <end position="162"/>
    </location>
</feature>
<evidence type="ECO:0000256" key="2">
    <source>
        <dbReference type="SAM" id="Phobius"/>
    </source>
</evidence>
<keyword evidence="2" id="KW-1133">Transmembrane helix</keyword>
<keyword evidence="2" id="KW-0472">Membrane</keyword>
<dbReference type="EMBL" id="JAOALG010000002">
    <property type="protein sequence ID" value="MEQ5844087.1"/>
    <property type="molecule type" value="Genomic_DNA"/>
</dbReference>